<dbReference type="GO" id="GO:0007165">
    <property type="term" value="P:signal transduction"/>
    <property type="evidence" value="ECO:0007669"/>
    <property type="project" value="UniProtKB-KW"/>
</dbReference>
<dbReference type="SUPFAM" id="SSF58104">
    <property type="entry name" value="Methyl-accepting chemotaxis protein (MCP) signaling domain"/>
    <property type="match status" value="1"/>
</dbReference>
<keyword evidence="4" id="KW-0145">Chemotaxis</keyword>
<dbReference type="PANTHER" id="PTHR32089:SF74">
    <property type="entry name" value="METHYL-ACCEPTING CHEMOTAXIS PROTEIN AER"/>
    <property type="match status" value="1"/>
</dbReference>
<dbReference type="InterPro" id="IPR004089">
    <property type="entry name" value="MCPsignal_dom"/>
</dbReference>
<evidence type="ECO:0000256" key="1">
    <source>
        <dbReference type="ARBA" id="ARBA00004429"/>
    </source>
</evidence>
<dbReference type="CDD" id="cd11386">
    <property type="entry name" value="MCP_signal"/>
    <property type="match status" value="1"/>
</dbReference>
<evidence type="ECO:0000256" key="6">
    <source>
        <dbReference type="ARBA" id="ARBA00022692"/>
    </source>
</evidence>
<evidence type="ECO:0000256" key="5">
    <source>
        <dbReference type="ARBA" id="ARBA00022519"/>
    </source>
</evidence>
<evidence type="ECO:0000256" key="4">
    <source>
        <dbReference type="ARBA" id="ARBA00022500"/>
    </source>
</evidence>
<evidence type="ECO:0000259" key="15">
    <source>
        <dbReference type="PROSITE" id="PS50112"/>
    </source>
</evidence>
<dbReference type="PANTHER" id="PTHR32089">
    <property type="entry name" value="METHYL-ACCEPTING CHEMOTAXIS PROTEIN MCPB"/>
    <property type="match status" value="1"/>
</dbReference>
<feature type="region of interest" description="Disordered" evidence="12">
    <location>
        <begin position="485"/>
        <end position="507"/>
    </location>
</feature>
<evidence type="ECO:0000313" key="17">
    <source>
        <dbReference type="EMBL" id="RUO67602.1"/>
    </source>
</evidence>
<keyword evidence="7 13" id="KW-1133">Transmembrane helix</keyword>
<dbReference type="InterPro" id="IPR013655">
    <property type="entry name" value="PAS_fold_3"/>
</dbReference>
<reference evidence="17 18" key="1">
    <citation type="journal article" date="2011" name="Front. Microbiol.">
        <title>Genomic signatures of strain selection and enhancement in Bacillus atrophaeus var. globigii, a historical biowarfare simulant.</title>
        <authorList>
            <person name="Gibbons H.S."/>
            <person name="Broomall S.M."/>
            <person name="McNew L.A."/>
            <person name="Daligault H."/>
            <person name="Chapman C."/>
            <person name="Bruce D."/>
            <person name="Karavis M."/>
            <person name="Krepps M."/>
            <person name="McGregor P.A."/>
            <person name="Hong C."/>
            <person name="Park K.H."/>
            <person name="Akmal A."/>
            <person name="Feldman A."/>
            <person name="Lin J.S."/>
            <person name="Chang W.E."/>
            <person name="Higgs B.W."/>
            <person name="Demirev P."/>
            <person name="Lindquist J."/>
            <person name="Liem A."/>
            <person name="Fochler E."/>
            <person name="Read T.D."/>
            <person name="Tapia R."/>
            <person name="Johnson S."/>
            <person name="Bishop-Lilly K.A."/>
            <person name="Detter C."/>
            <person name="Han C."/>
            <person name="Sozhamannan S."/>
            <person name="Rosenzweig C.N."/>
            <person name="Skowronski E.W."/>
        </authorList>
    </citation>
    <scope>NUCLEOTIDE SEQUENCE [LARGE SCALE GENOMIC DNA]</scope>
    <source>
        <strain evidence="17 18">TPS4-2</strain>
    </source>
</reference>
<dbReference type="PROSITE" id="PS50192">
    <property type="entry name" value="T_SNARE"/>
    <property type="match status" value="1"/>
</dbReference>
<keyword evidence="3" id="KW-0488">Methylation</keyword>
<evidence type="ECO:0000256" key="8">
    <source>
        <dbReference type="ARBA" id="ARBA00023136"/>
    </source>
</evidence>
<dbReference type="RefSeq" id="WP_126751263.1">
    <property type="nucleotide sequence ID" value="NZ_JBHUMT010000016.1"/>
</dbReference>
<dbReference type="AlphaFoldDB" id="A0A432YWC0"/>
<evidence type="ECO:0000256" key="3">
    <source>
        <dbReference type="ARBA" id="ARBA00022481"/>
    </source>
</evidence>
<dbReference type="InterPro" id="IPR000014">
    <property type="entry name" value="PAS"/>
</dbReference>
<dbReference type="NCBIfam" id="TIGR00229">
    <property type="entry name" value="sensory_box"/>
    <property type="match status" value="1"/>
</dbReference>
<comment type="similarity">
    <text evidence="10">Belongs to the methyl-accepting chemotaxis (MCP) protein family.</text>
</comment>
<keyword evidence="8 13" id="KW-0472">Membrane</keyword>
<evidence type="ECO:0000256" key="10">
    <source>
        <dbReference type="ARBA" id="ARBA00029447"/>
    </source>
</evidence>
<dbReference type="InterPro" id="IPR035965">
    <property type="entry name" value="PAS-like_dom_sf"/>
</dbReference>
<dbReference type="EMBL" id="PIQA01000001">
    <property type="protein sequence ID" value="RUO67602.1"/>
    <property type="molecule type" value="Genomic_DNA"/>
</dbReference>
<dbReference type="PROSITE" id="PS50111">
    <property type="entry name" value="CHEMOTAXIS_TRANSDUC_2"/>
    <property type="match status" value="1"/>
</dbReference>
<evidence type="ECO:0000256" key="12">
    <source>
        <dbReference type="SAM" id="MobiDB-lite"/>
    </source>
</evidence>
<dbReference type="Pfam" id="PF00015">
    <property type="entry name" value="MCPsignal"/>
    <property type="match status" value="1"/>
</dbReference>
<evidence type="ECO:0000259" key="16">
    <source>
        <dbReference type="PROSITE" id="PS50192"/>
    </source>
</evidence>
<keyword evidence="9 11" id="KW-0807">Transducer</keyword>
<dbReference type="SUPFAM" id="SSF55785">
    <property type="entry name" value="PYP-like sensor domain (PAS domain)"/>
    <property type="match status" value="1"/>
</dbReference>
<dbReference type="PRINTS" id="PR00260">
    <property type="entry name" value="CHEMTRNSDUCR"/>
</dbReference>
<evidence type="ECO:0000256" key="7">
    <source>
        <dbReference type="ARBA" id="ARBA00022989"/>
    </source>
</evidence>
<evidence type="ECO:0000256" key="11">
    <source>
        <dbReference type="PROSITE-ProRule" id="PRU00284"/>
    </source>
</evidence>
<dbReference type="Proteomes" id="UP000288361">
    <property type="component" value="Unassembled WGS sequence"/>
</dbReference>
<keyword evidence="6 13" id="KW-0812">Transmembrane</keyword>
<dbReference type="GO" id="GO:0005886">
    <property type="term" value="C:plasma membrane"/>
    <property type="evidence" value="ECO:0007669"/>
    <property type="project" value="UniProtKB-SubCell"/>
</dbReference>
<dbReference type="InterPro" id="IPR004090">
    <property type="entry name" value="Chemotax_Me-accpt_rcpt"/>
</dbReference>
<proteinExistence type="inferred from homology"/>
<dbReference type="Gene3D" id="3.30.450.20">
    <property type="entry name" value="PAS domain"/>
    <property type="match status" value="1"/>
</dbReference>
<dbReference type="SMART" id="SM00283">
    <property type="entry name" value="MA"/>
    <property type="match status" value="1"/>
</dbReference>
<evidence type="ECO:0000313" key="18">
    <source>
        <dbReference type="Proteomes" id="UP000288361"/>
    </source>
</evidence>
<keyword evidence="5" id="KW-0997">Cell inner membrane</keyword>
<dbReference type="GO" id="GO:0052131">
    <property type="term" value="P:positive aerotaxis"/>
    <property type="evidence" value="ECO:0007669"/>
    <property type="project" value="UniProtKB-ARBA"/>
</dbReference>
<gene>
    <name evidence="17" type="ORF">CWI73_01705</name>
</gene>
<dbReference type="FunFam" id="3.30.450.20:FF:000046">
    <property type="entry name" value="Aerotaxis sensor receptor"/>
    <property type="match status" value="1"/>
</dbReference>
<feature type="domain" description="PAS" evidence="15">
    <location>
        <begin position="25"/>
        <end position="76"/>
    </location>
</feature>
<dbReference type="InterPro" id="IPR000727">
    <property type="entry name" value="T_SNARE_dom"/>
</dbReference>
<comment type="caution">
    <text evidence="17">The sequence shown here is derived from an EMBL/GenBank/DDBJ whole genome shotgun (WGS) entry which is preliminary data.</text>
</comment>
<organism evidence="17 18">
    <name type="scientific">Idiomarina piscisalsi</name>
    <dbReference type="NCBI Taxonomy" id="1096243"/>
    <lineage>
        <taxon>Bacteria</taxon>
        <taxon>Pseudomonadati</taxon>
        <taxon>Pseudomonadota</taxon>
        <taxon>Gammaproteobacteria</taxon>
        <taxon>Alteromonadales</taxon>
        <taxon>Idiomarinaceae</taxon>
        <taxon>Idiomarina</taxon>
    </lineage>
</organism>
<feature type="compositionally biased region" description="Polar residues" evidence="12">
    <location>
        <begin position="485"/>
        <end position="496"/>
    </location>
</feature>
<dbReference type="Gene3D" id="1.10.287.950">
    <property type="entry name" value="Methyl-accepting chemotaxis protein"/>
    <property type="match status" value="1"/>
</dbReference>
<evidence type="ECO:0000256" key="9">
    <source>
        <dbReference type="ARBA" id="ARBA00023224"/>
    </source>
</evidence>
<name>A0A432YWC0_9GAMM</name>
<dbReference type="CDD" id="cd00130">
    <property type="entry name" value="PAS"/>
    <property type="match status" value="1"/>
</dbReference>
<evidence type="ECO:0000256" key="2">
    <source>
        <dbReference type="ARBA" id="ARBA00022475"/>
    </source>
</evidence>
<sequence length="523" mass="57584">MRNNQPVTQKEYRFPDHERLISSTNKRGHIEYVNDAFLKVSGFEKSELIGQPHNIVRHPDMPPAVYKSMWQTISQGKPWMGLVKNRRKDGDHYWVSAYVTPIFEDEVIVGYESVRVAATEEQKHRATRVYKRLRDGKTLFPVSAYLRYYSQENRLALLLSLLAGVFSYFTVNLIAALVALTTGILVTCLSIFSSQRSLEELINLRPDAFCEELTAYTYSKDGGAKARLEMMIRSEAARAQTVITRLDDSVSALSGIVRATREQADASNALIDEQNNKTQDVASAINEMSTSIQEVANSVEDNASKSELAANNVDTGVSVAAEALQAINELNNSVSSIAETVEELSASTDEIGKAADLITTIAEQTNLLALNAAIEAARAGEHGRGFSVVADEVRSLATKTRSSTESIHKTIDNLMTKAENAVSVSKTGEQAAKKGVEMVGRTETALKEIRQAVQSINEMTIQMSSAVEEQSNVAEHINQQVTAIADSSRTASDNAAETSRSSERLEETTDQLYKLIRRFSSKN</sequence>
<feature type="domain" description="T-SNARE coiled-coil homology" evidence="16">
    <location>
        <begin position="436"/>
        <end position="498"/>
    </location>
</feature>
<comment type="subcellular location">
    <subcellularLocation>
        <location evidence="1">Cell inner membrane</location>
        <topology evidence="1">Multi-pass membrane protein</topology>
    </subcellularLocation>
</comment>
<protein>
    <submittedName>
        <fullName evidence="17">Chemotaxis protein</fullName>
    </submittedName>
</protein>
<feature type="transmembrane region" description="Helical" evidence="13">
    <location>
        <begin position="155"/>
        <end position="186"/>
    </location>
</feature>
<dbReference type="FunFam" id="1.10.287.950:FF:000001">
    <property type="entry name" value="Methyl-accepting chemotaxis sensory transducer"/>
    <property type="match status" value="1"/>
</dbReference>
<evidence type="ECO:0000259" key="14">
    <source>
        <dbReference type="PROSITE" id="PS50111"/>
    </source>
</evidence>
<dbReference type="GO" id="GO:0004888">
    <property type="term" value="F:transmembrane signaling receptor activity"/>
    <property type="evidence" value="ECO:0007669"/>
    <property type="project" value="InterPro"/>
</dbReference>
<keyword evidence="2" id="KW-1003">Cell membrane</keyword>
<dbReference type="Pfam" id="PF08447">
    <property type="entry name" value="PAS_3"/>
    <property type="match status" value="1"/>
</dbReference>
<accession>A0A432YWC0</accession>
<evidence type="ECO:0000256" key="13">
    <source>
        <dbReference type="SAM" id="Phobius"/>
    </source>
</evidence>
<dbReference type="PROSITE" id="PS50112">
    <property type="entry name" value="PAS"/>
    <property type="match status" value="1"/>
</dbReference>
<feature type="domain" description="Methyl-accepting transducer" evidence="14">
    <location>
        <begin position="249"/>
        <end position="485"/>
    </location>
</feature>